<evidence type="ECO:0000313" key="2">
    <source>
        <dbReference type="EMBL" id="ANU08420.1"/>
    </source>
</evidence>
<dbReference type="InterPro" id="IPR002347">
    <property type="entry name" value="SDR_fam"/>
</dbReference>
<organism evidence="2 3">
    <name type="scientific">Paraurantiacibacter namhicola</name>
    <dbReference type="NCBI Taxonomy" id="645517"/>
    <lineage>
        <taxon>Bacteria</taxon>
        <taxon>Pseudomonadati</taxon>
        <taxon>Pseudomonadota</taxon>
        <taxon>Alphaproteobacteria</taxon>
        <taxon>Sphingomonadales</taxon>
        <taxon>Erythrobacteraceae</taxon>
        <taxon>Paraurantiacibacter</taxon>
    </lineage>
</organism>
<dbReference type="PRINTS" id="PR00081">
    <property type="entry name" value="GDHRDH"/>
</dbReference>
<proteinExistence type="inferred from homology"/>
<accession>A0A1C7DAA4</accession>
<dbReference type="Gene3D" id="3.40.50.720">
    <property type="entry name" value="NAD(P)-binding Rossmann-like Domain"/>
    <property type="match status" value="1"/>
</dbReference>
<keyword evidence="2" id="KW-0560">Oxidoreductase</keyword>
<dbReference type="GO" id="GO:0004316">
    <property type="term" value="F:3-oxoacyl-[acyl-carrier-protein] reductase (NADPH) activity"/>
    <property type="evidence" value="ECO:0007669"/>
    <property type="project" value="UniProtKB-EC"/>
</dbReference>
<dbReference type="CDD" id="cd05344">
    <property type="entry name" value="BKR_like_SDR_like"/>
    <property type="match status" value="1"/>
</dbReference>
<keyword evidence="3" id="KW-1185">Reference proteome</keyword>
<dbReference type="STRING" id="645517.A6F65_02134"/>
<dbReference type="FunFam" id="3.40.50.720:FF:000084">
    <property type="entry name" value="Short-chain dehydrogenase reductase"/>
    <property type="match status" value="1"/>
</dbReference>
<comment type="similarity">
    <text evidence="1">Belongs to the short-chain dehydrogenases/reductases (SDR) family.</text>
</comment>
<dbReference type="OrthoDB" id="9793325at2"/>
<reference evidence="2 3" key="1">
    <citation type="submission" date="2016-07" db="EMBL/GenBank/DDBJ databases">
        <title>Complete genome sequence of Altererythrobacter namhicola JCM 16345T, containing esterase-encoding genes.</title>
        <authorList>
            <person name="Cheng H."/>
            <person name="Wu Y.-H."/>
            <person name="Jian S.-L."/>
            <person name="Huo Y.-Y."/>
            <person name="Wang C.-S."/>
            <person name="Xu X.-W."/>
        </authorList>
    </citation>
    <scope>NUCLEOTIDE SEQUENCE [LARGE SCALE GENOMIC DNA]</scope>
    <source>
        <strain evidence="2 3">JCM 16345</strain>
    </source>
</reference>
<dbReference type="Pfam" id="PF13561">
    <property type="entry name" value="adh_short_C2"/>
    <property type="match status" value="1"/>
</dbReference>
<dbReference type="EC" id="1.1.1.100" evidence="2"/>
<protein>
    <submittedName>
        <fullName evidence="2">3-oxoacyl-[acyl-carrier-protein] reductase FabG</fullName>
        <ecNumber evidence="2">1.1.1.100</ecNumber>
    </submittedName>
</protein>
<dbReference type="RefSeq" id="WP_067788505.1">
    <property type="nucleotide sequence ID" value="NZ_CP016545.1"/>
</dbReference>
<dbReference type="SUPFAM" id="SSF51735">
    <property type="entry name" value="NAD(P)-binding Rossmann-fold domains"/>
    <property type="match status" value="1"/>
</dbReference>
<dbReference type="PANTHER" id="PTHR42879">
    <property type="entry name" value="3-OXOACYL-(ACYL-CARRIER-PROTEIN) REDUCTASE"/>
    <property type="match status" value="1"/>
</dbReference>
<dbReference type="PATRIC" id="fig|645517.4.peg.2118"/>
<dbReference type="InterPro" id="IPR050259">
    <property type="entry name" value="SDR"/>
</dbReference>
<dbReference type="KEGG" id="anh:A6F65_02134"/>
<evidence type="ECO:0000313" key="3">
    <source>
        <dbReference type="Proteomes" id="UP000092698"/>
    </source>
</evidence>
<dbReference type="InterPro" id="IPR036291">
    <property type="entry name" value="NAD(P)-bd_dom_sf"/>
</dbReference>
<dbReference type="AlphaFoldDB" id="A0A1C7DAA4"/>
<sequence>MKLGLEGRTALVMAGSQGIGLASAQAFHAVGANVAICARSQGPLDAAAASMPGCLAMTADVTDEGNIGAFVEAAREKFGAVDILVNNAGGPPPGLFADLKDDDWAKAVELTLMSAIRATRAVLPGMQERGWGRIVNISSFGVKQPVPNLTLSNSIRMAVLGWAKTLSNQVGPDGITVNTVCPGWTRTARVEKLFAQQSADTGKSEDEIETALVQGIPLRRAGEAEEIANCVVFLGSDAASYITGSAIAVDGGVAQGYA</sequence>
<dbReference type="PANTHER" id="PTHR42879:SF6">
    <property type="entry name" value="NADPH-DEPENDENT REDUCTASE BACG"/>
    <property type="match status" value="1"/>
</dbReference>
<dbReference type="EMBL" id="CP016545">
    <property type="protein sequence ID" value="ANU08420.1"/>
    <property type="molecule type" value="Genomic_DNA"/>
</dbReference>
<evidence type="ECO:0000256" key="1">
    <source>
        <dbReference type="ARBA" id="ARBA00006484"/>
    </source>
</evidence>
<dbReference type="Proteomes" id="UP000092698">
    <property type="component" value="Chromosome"/>
</dbReference>
<name>A0A1C7DAA4_9SPHN</name>
<gene>
    <name evidence="2" type="primary">fabG_4</name>
    <name evidence="2" type="ORF">A6F65_02134</name>
</gene>